<accession>A0A511ZII5</accession>
<name>A0A511ZII5_9BACI</name>
<dbReference type="Proteomes" id="UP000321558">
    <property type="component" value="Unassembled WGS sequence"/>
</dbReference>
<keyword evidence="1" id="KW-0175">Coiled coil</keyword>
<evidence type="ECO:0000313" key="2">
    <source>
        <dbReference type="EMBL" id="GEN87259.1"/>
    </source>
</evidence>
<evidence type="ECO:0000313" key="3">
    <source>
        <dbReference type="Proteomes" id="UP000321558"/>
    </source>
</evidence>
<dbReference type="AlphaFoldDB" id="A0A511ZII5"/>
<gene>
    <name evidence="2" type="ORF">OSO01_19980</name>
</gene>
<evidence type="ECO:0000256" key="1">
    <source>
        <dbReference type="SAM" id="Coils"/>
    </source>
</evidence>
<proteinExistence type="predicted"/>
<sequence length="58" mass="6838">MDQPNKDYIIQSLVNQIAESTMKIADRDAVINELHQELEETKRQQIEEMDKEHVANKK</sequence>
<dbReference type="EMBL" id="BJYM01000007">
    <property type="protein sequence ID" value="GEN87259.1"/>
    <property type="molecule type" value="Genomic_DNA"/>
</dbReference>
<organism evidence="2 3">
    <name type="scientific">Oceanobacillus sojae</name>
    <dbReference type="NCBI Taxonomy" id="582851"/>
    <lineage>
        <taxon>Bacteria</taxon>
        <taxon>Bacillati</taxon>
        <taxon>Bacillota</taxon>
        <taxon>Bacilli</taxon>
        <taxon>Bacillales</taxon>
        <taxon>Bacillaceae</taxon>
        <taxon>Oceanobacillus</taxon>
    </lineage>
</organism>
<protein>
    <submittedName>
        <fullName evidence="2">Uncharacterized protein</fullName>
    </submittedName>
</protein>
<comment type="caution">
    <text evidence="2">The sequence shown here is derived from an EMBL/GenBank/DDBJ whole genome shotgun (WGS) entry which is preliminary data.</text>
</comment>
<keyword evidence="3" id="KW-1185">Reference proteome</keyword>
<reference evidence="2 3" key="1">
    <citation type="submission" date="2019-07" db="EMBL/GenBank/DDBJ databases">
        <title>Whole genome shotgun sequence of Oceanobacillus sojae NBRC 105379.</title>
        <authorList>
            <person name="Hosoyama A."/>
            <person name="Uohara A."/>
            <person name="Ohji S."/>
            <person name="Ichikawa N."/>
        </authorList>
    </citation>
    <scope>NUCLEOTIDE SEQUENCE [LARGE SCALE GENOMIC DNA]</scope>
    <source>
        <strain evidence="2 3">NBRC 105379</strain>
    </source>
</reference>
<dbReference type="RefSeq" id="WP_186813620.1">
    <property type="nucleotide sequence ID" value="NZ_BJYM01000007.1"/>
</dbReference>
<feature type="coiled-coil region" evidence="1">
    <location>
        <begin position="24"/>
        <end position="51"/>
    </location>
</feature>